<evidence type="ECO:0000313" key="11">
    <source>
        <dbReference type="WBParaSite" id="PDA_v2.g19709.t1"/>
    </source>
</evidence>
<evidence type="ECO:0000256" key="7">
    <source>
        <dbReference type="ARBA" id="ARBA00023239"/>
    </source>
</evidence>
<reference evidence="11" key="1">
    <citation type="submission" date="2022-11" db="UniProtKB">
        <authorList>
            <consortium name="WormBaseParasite"/>
        </authorList>
    </citation>
    <scope>IDENTIFICATION</scope>
</reference>
<evidence type="ECO:0000256" key="4">
    <source>
        <dbReference type="ARBA" id="ARBA00012085"/>
    </source>
</evidence>
<comment type="similarity">
    <text evidence="3 9">Belongs to the trans-sulfuration enzymes family.</text>
</comment>
<keyword evidence="7" id="KW-0456">Lyase</keyword>
<evidence type="ECO:0000313" key="10">
    <source>
        <dbReference type="Proteomes" id="UP000887578"/>
    </source>
</evidence>
<dbReference type="InterPro" id="IPR015421">
    <property type="entry name" value="PyrdxlP-dep_Trfase_major"/>
</dbReference>
<evidence type="ECO:0000256" key="6">
    <source>
        <dbReference type="ARBA" id="ARBA00023192"/>
    </source>
</evidence>
<dbReference type="Pfam" id="PF01053">
    <property type="entry name" value="Cys_Met_Meta_PP"/>
    <property type="match status" value="1"/>
</dbReference>
<dbReference type="CDD" id="cd00614">
    <property type="entry name" value="CGS_like"/>
    <property type="match status" value="1"/>
</dbReference>
<dbReference type="FunFam" id="3.40.640.10:FF:000046">
    <property type="entry name" value="Cystathionine gamma-lyase"/>
    <property type="match status" value="1"/>
</dbReference>
<evidence type="ECO:0000256" key="9">
    <source>
        <dbReference type="RuleBase" id="RU362118"/>
    </source>
</evidence>
<dbReference type="GO" id="GO:0004123">
    <property type="term" value="F:cystathionine gamma-lyase activity"/>
    <property type="evidence" value="ECO:0007669"/>
    <property type="project" value="TreeGrafter"/>
</dbReference>
<dbReference type="EC" id="4.4.1.1" evidence="4"/>
<dbReference type="Gene3D" id="3.90.1150.10">
    <property type="entry name" value="Aspartate Aminotransferase, domain 1"/>
    <property type="match status" value="1"/>
</dbReference>
<dbReference type="Gene3D" id="3.40.640.10">
    <property type="entry name" value="Type I PLP-dependent aspartate aminotransferase-like (Major domain)"/>
    <property type="match status" value="1"/>
</dbReference>
<dbReference type="FunFam" id="3.90.1150.10:FF:000008">
    <property type="entry name" value="Cystathionine gamma-synthase"/>
    <property type="match status" value="1"/>
</dbReference>
<dbReference type="InterPro" id="IPR015424">
    <property type="entry name" value="PyrdxlP-dep_Trfase"/>
</dbReference>
<evidence type="ECO:0000256" key="3">
    <source>
        <dbReference type="ARBA" id="ARBA00009077"/>
    </source>
</evidence>
<dbReference type="InterPro" id="IPR000277">
    <property type="entry name" value="Cys/Met-Metab_PyrdxlP-dep_enz"/>
</dbReference>
<name>A0A914PMJ0_9BILA</name>
<dbReference type="SUPFAM" id="SSF53383">
    <property type="entry name" value="PLP-dependent transferases"/>
    <property type="match status" value="1"/>
</dbReference>
<dbReference type="GO" id="GO:0030170">
    <property type="term" value="F:pyridoxal phosphate binding"/>
    <property type="evidence" value="ECO:0007669"/>
    <property type="project" value="InterPro"/>
</dbReference>
<evidence type="ECO:0000256" key="8">
    <source>
        <dbReference type="ARBA" id="ARBA00029853"/>
    </source>
</evidence>
<dbReference type="GO" id="GO:0005737">
    <property type="term" value="C:cytoplasm"/>
    <property type="evidence" value="ECO:0007669"/>
    <property type="project" value="TreeGrafter"/>
</dbReference>
<dbReference type="InterPro" id="IPR015422">
    <property type="entry name" value="PyrdxlP-dep_Trfase_small"/>
</dbReference>
<dbReference type="Proteomes" id="UP000887578">
    <property type="component" value="Unplaced"/>
</dbReference>
<organism evidence="10 11">
    <name type="scientific">Panagrolaimus davidi</name>
    <dbReference type="NCBI Taxonomy" id="227884"/>
    <lineage>
        <taxon>Eukaryota</taxon>
        <taxon>Metazoa</taxon>
        <taxon>Ecdysozoa</taxon>
        <taxon>Nematoda</taxon>
        <taxon>Chromadorea</taxon>
        <taxon>Rhabditida</taxon>
        <taxon>Tylenchina</taxon>
        <taxon>Panagrolaimomorpha</taxon>
        <taxon>Panagrolaimoidea</taxon>
        <taxon>Panagrolaimidae</taxon>
        <taxon>Panagrolaimus</taxon>
    </lineage>
</organism>
<dbReference type="GO" id="GO:0019346">
    <property type="term" value="P:transsulfuration"/>
    <property type="evidence" value="ECO:0007669"/>
    <property type="project" value="InterPro"/>
</dbReference>
<evidence type="ECO:0000256" key="5">
    <source>
        <dbReference type="ARBA" id="ARBA00022898"/>
    </source>
</evidence>
<comment type="pathway">
    <text evidence="2">Amino-acid biosynthesis; L-cysteine biosynthesis; L-cysteine from L-homocysteine and L-serine: step 2/2.</text>
</comment>
<dbReference type="AlphaFoldDB" id="A0A914PMJ0"/>
<keyword evidence="10" id="KW-1185">Reference proteome</keyword>
<protein>
    <recommendedName>
        <fullName evidence="4">cystathionine gamma-lyase</fullName>
        <ecNumber evidence="4">4.4.1.1</ecNumber>
    </recommendedName>
    <alternativeName>
        <fullName evidence="8">Gamma-cystathionase</fullName>
    </alternativeName>
</protein>
<keyword evidence="6" id="KW-0198">Cysteine biosynthesis</keyword>
<comment type="cofactor">
    <cofactor evidence="1 9">
        <name>pyridoxal 5'-phosphate</name>
        <dbReference type="ChEBI" id="CHEBI:597326"/>
    </cofactor>
</comment>
<dbReference type="PANTHER" id="PTHR11808">
    <property type="entry name" value="TRANS-SULFURATION ENZYME FAMILY MEMBER"/>
    <property type="match status" value="1"/>
</dbReference>
<evidence type="ECO:0000256" key="2">
    <source>
        <dbReference type="ARBA" id="ARBA00005038"/>
    </source>
</evidence>
<evidence type="ECO:0000256" key="1">
    <source>
        <dbReference type="ARBA" id="ARBA00001933"/>
    </source>
</evidence>
<dbReference type="PANTHER" id="PTHR11808:SF15">
    <property type="entry name" value="CYSTATHIONINE GAMMA-LYASE"/>
    <property type="match status" value="1"/>
</dbReference>
<keyword evidence="6" id="KW-0028">Amino-acid biosynthesis</keyword>
<dbReference type="WBParaSite" id="PDA_v2.g19709.t1">
    <property type="protein sequence ID" value="PDA_v2.g19709.t1"/>
    <property type="gene ID" value="PDA_v2.g19709"/>
</dbReference>
<proteinExistence type="inferred from homology"/>
<sequence>MGAITSTILLLKPGDHIICDESVYGGTIEYLNKIGIPRNLLTADFIDFTDLNNLKSALKPETQMILFESPSNPLLKLVDIAEAVKITKAHNKDILIVADNTFMTPYFQNPFKFGVDIVVHSLSKYINGHHDVVMGAIVINDSKYCDHFSSMQKIVGAVPSPFDCYLVTRGIKTLHLRMKRHYKNALAVAKFLEKHPCVEKVLYPALESHPQHEIHKKQAIGMSGMIAVYLKGEEKEATAFLEALQVVTIAGSLGGCETTVTLPALMSHENIPREHRIKVGITDGLIRLSIGLEDIEDLIADFDQALKHAILDKN</sequence>
<dbReference type="GO" id="GO:0019343">
    <property type="term" value="P:cysteine biosynthetic process via cystathionine"/>
    <property type="evidence" value="ECO:0007669"/>
    <property type="project" value="TreeGrafter"/>
</dbReference>
<accession>A0A914PMJ0</accession>
<keyword evidence="5 9" id="KW-0663">Pyridoxal phosphate</keyword>